<dbReference type="Pfam" id="PF01656">
    <property type="entry name" value="CbiA"/>
    <property type="match status" value="1"/>
</dbReference>
<reference evidence="2 3" key="1">
    <citation type="submission" date="2019-10" db="EMBL/GenBank/DDBJ databases">
        <title>Evaluation of single-gene subtyping targets for Pseudomonas.</title>
        <authorList>
            <person name="Reichler S.J."/>
            <person name="Orsi R.H."/>
            <person name="Wiedmann M."/>
            <person name="Martin N.H."/>
            <person name="Murphy S.I."/>
        </authorList>
    </citation>
    <scope>NUCLEOTIDE SEQUENCE [LARGE SCALE GENOMIC DNA]</scope>
    <source>
        <strain evidence="2 3">FSL R10-2932</strain>
    </source>
</reference>
<evidence type="ECO:0000313" key="3">
    <source>
        <dbReference type="Proteomes" id="UP000447574"/>
    </source>
</evidence>
<dbReference type="AlphaFoldDB" id="A0A7X2BTU4"/>
<evidence type="ECO:0000259" key="1">
    <source>
        <dbReference type="Pfam" id="PF01656"/>
    </source>
</evidence>
<proteinExistence type="predicted"/>
<dbReference type="Gene3D" id="3.40.50.300">
    <property type="entry name" value="P-loop containing nucleotide triphosphate hydrolases"/>
    <property type="match status" value="1"/>
</dbReference>
<accession>A0A7X2BTU4</accession>
<feature type="domain" description="CobQ/CobB/MinD/ParA nucleotide binding" evidence="1">
    <location>
        <begin position="7"/>
        <end position="81"/>
    </location>
</feature>
<dbReference type="Proteomes" id="UP000447574">
    <property type="component" value="Unassembled WGS sequence"/>
</dbReference>
<organism evidence="2 3">
    <name type="scientific">Pseudomonas helleri</name>
    <dbReference type="NCBI Taxonomy" id="1608996"/>
    <lineage>
        <taxon>Bacteria</taxon>
        <taxon>Pseudomonadati</taxon>
        <taxon>Pseudomonadota</taxon>
        <taxon>Gammaproteobacteria</taxon>
        <taxon>Pseudomonadales</taxon>
        <taxon>Pseudomonadaceae</taxon>
        <taxon>Pseudomonas</taxon>
    </lineage>
</organism>
<dbReference type="InterPro" id="IPR027417">
    <property type="entry name" value="P-loop_NTPase"/>
</dbReference>
<dbReference type="CDD" id="cd05386">
    <property type="entry name" value="TraL"/>
    <property type="match status" value="1"/>
</dbReference>
<dbReference type="RefSeq" id="WP_120266791.1">
    <property type="nucleotide sequence ID" value="NZ_WIWF01000033.1"/>
</dbReference>
<dbReference type="NCBIfam" id="NF010461">
    <property type="entry name" value="PRK13886.1"/>
    <property type="match status" value="1"/>
</dbReference>
<name>A0A7X2BTU4_9PSED</name>
<evidence type="ECO:0000313" key="2">
    <source>
        <dbReference type="EMBL" id="MQT74828.1"/>
    </source>
</evidence>
<sequence>MAKIHMMLQGKGGVGKSFGCSALAQFYSFSNREVTCIDTDPVNATFAGYEALNVQRLEIMNDQKQINPRNFDNLIETIATTDRDIIIDNGSSSFVPLTHYLISNQVPALIKDMGHDLIIHTVVTGGQALFDTVSGLGQLASQFPQEAEFVVWLNPFWGAIEHEGKPFEQMKAYKDNKARITSIVHVPNLDPDTFGQDLSRTLQDRVTFDQALANPELTVMNRQRLKLIRTQLFGQLETAGVL</sequence>
<gene>
    <name evidence="2" type="ORF">GHO37_10985</name>
</gene>
<comment type="caution">
    <text evidence="2">The sequence shown here is derived from an EMBL/GenBank/DDBJ whole genome shotgun (WGS) entry which is preliminary data.</text>
</comment>
<dbReference type="EMBL" id="WIWF01000033">
    <property type="protein sequence ID" value="MQT74828.1"/>
    <property type="molecule type" value="Genomic_DNA"/>
</dbReference>
<dbReference type="SUPFAM" id="SSF52540">
    <property type="entry name" value="P-loop containing nucleoside triphosphate hydrolases"/>
    <property type="match status" value="1"/>
</dbReference>
<dbReference type="InterPro" id="IPR002586">
    <property type="entry name" value="CobQ/CobB/MinD/ParA_Nub-bd_dom"/>
</dbReference>
<protein>
    <submittedName>
        <fullName evidence="2">Conjugal transfer protein TraL</fullName>
    </submittedName>
</protein>